<dbReference type="Pfam" id="PF21294">
    <property type="entry name" value="Polysacc_lyase_14"/>
    <property type="match status" value="1"/>
</dbReference>
<dbReference type="Gene3D" id="2.60.120.200">
    <property type="match status" value="1"/>
</dbReference>
<accession>A0A9P6E733</accession>
<dbReference type="PANTHER" id="PTHR40124:SF1">
    <property type="entry name" value="DISAGGREGATASE RELATED REPEAT PROTEIN"/>
    <property type="match status" value="1"/>
</dbReference>
<evidence type="ECO:0000313" key="3">
    <source>
        <dbReference type="Proteomes" id="UP000807306"/>
    </source>
</evidence>
<comment type="caution">
    <text evidence="2">The sequence shown here is derived from an EMBL/GenBank/DDBJ whole genome shotgun (WGS) entry which is preliminary data.</text>
</comment>
<feature type="domain" description="Polysaccharide lyase 14" evidence="1">
    <location>
        <begin position="61"/>
        <end position="280"/>
    </location>
</feature>
<evidence type="ECO:0000313" key="2">
    <source>
        <dbReference type="EMBL" id="KAF9523732.1"/>
    </source>
</evidence>
<protein>
    <submittedName>
        <fullName evidence="2">Polysaccharide lyase family 14 protein</fullName>
    </submittedName>
</protein>
<dbReference type="PANTHER" id="PTHR40124">
    <property type="match status" value="1"/>
</dbReference>
<keyword evidence="3" id="KW-1185">Reference proteome</keyword>
<dbReference type="AlphaFoldDB" id="A0A9P6E733"/>
<dbReference type="GO" id="GO:0016829">
    <property type="term" value="F:lyase activity"/>
    <property type="evidence" value="ECO:0007669"/>
    <property type="project" value="UniProtKB-KW"/>
</dbReference>
<dbReference type="InterPro" id="IPR048958">
    <property type="entry name" value="Polysacc_lyase_14"/>
</dbReference>
<dbReference type="EMBL" id="MU157911">
    <property type="protein sequence ID" value="KAF9523732.1"/>
    <property type="molecule type" value="Genomic_DNA"/>
</dbReference>
<sequence length="286" mass="31540">MCLRGLLPVNNVLTGFTTCTLLEHANIVKIPLDDDILGVHKSSSRTPHRRLSVDAPTQPVQAWEAVYSQGSINPSADIPGGFGFYLSGPTWFATQLADATEAIFSYRMMLEDGWEWAKGGKLPGISGGVGDMSYGCTGGRKEKRCQCFNARAMWRADGVAELYTYLPLTSGNKDRQLLVPPRALENADYGFSVGRGAFNLDSAVKSWVALAFRVKLNDVGVDNGEIELWFEGKSVVRLIELQLRESEESKIRGMHFQTFFGGHTPDWASPKDQRARFTDITGAIIQ</sequence>
<organism evidence="2 3">
    <name type="scientific">Crepidotus variabilis</name>
    <dbReference type="NCBI Taxonomy" id="179855"/>
    <lineage>
        <taxon>Eukaryota</taxon>
        <taxon>Fungi</taxon>
        <taxon>Dikarya</taxon>
        <taxon>Basidiomycota</taxon>
        <taxon>Agaricomycotina</taxon>
        <taxon>Agaricomycetes</taxon>
        <taxon>Agaricomycetidae</taxon>
        <taxon>Agaricales</taxon>
        <taxon>Agaricineae</taxon>
        <taxon>Crepidotaceae</taxon>
        <taxon>Crepidotus</taxon>
    </lineage>
</organism>
<name>A0A9P6E733_9AGAR</name>
<proteinExistence type="predicted"/>
<reference evidence="2" key="1">
    <citation type="submission" date="2020-11" db="EMBL/GenBank/DDBJ databases">
        <authorList>
            <consortium name="DOE Joint Genome Institute"/>
            <person name="Ahrendt S."/>
            <person name="Riley R."/>
            <person name="Andreopoulos W."/>
            <person name="Labutti K."/>
            <person name="Pangilinan J."/>
            <person name="Ruiz-Duenas F.J."/>
            <person name="Barrasa J.M."/>
            <person name="Sanchez-Garcia M."/>
            <person name="Camarero S."/>
            <person name="Miyauchi S."/>
            <person name="Serrano A."/>
            <person name="Linde D."/>
            <person name="Babiker R."/>
            <person name="Drula E."/>
            <person name="Ayuso-Fernandez I."/>
            <person name="Pacheco R."/>
            <person name="Padilla G."/>
            <person name="Ferreira P."/>
            <person name="Barriuso J."/>
            <person name="Kellner H."/>
            <person name="Castanera R."/>
            <person name="Alfaro M."/>
            <person name="Ramirez L."/>
            <person name="Pisabarro A.G."/>
            <person name="Kuo A."/>
            <person name="Tritt A."/>
            <person name="Lipzen A."/>
            <person name="He G."/>
            <person name="Yan M."/>
            <person name="Ng V."/>
            <person name="Cullen D."/>
            <person name="Martin F."/>
            <person name="Rosso M.-N."/>
            <person name="Henrissat B."/>
            <person name="Hibbett D."/>
            <person name="Martinez A.T."/>
            <person name="Grigoriev I.V."/>
        </authorList>
    </citation>
    <scope>NUCLEOTIDE SEQUENCE</scope>
    <source>
        <strain evidence="2">CBS 506.95</strain>
    </source>
</reference>
<evidence type="ECO:0000259" key="1">
    <source>
        <dbReference type="Pfam" id="PF21294"/>
    </source>
</evidence>
<dbReference type="Proteomes" id="UP000807306">
    <property type="component" value="Unassembled WGS sequence"/>
</dbReference>
<gene>
    <name evidence="2" type="ORF">CPB83DRAFT_821103</name>
</gene>
<keyword evidence="2" id="KW-0456">Lyase</keyword>
<dbReference type="OrthoDB" id="3337916at2759"/>